<comment type="caution">
    <text evidence="8">The sequence shown here is derived from an EMBL/GenBank/DDBJ whole genome shotgun (WGS) entry which is preliminary data.</text>
</comment>
<dbReference type="PANTHER" id="PTHR16301:SF25">
    <property type="entry name" value="PROTEIN IMPACT"/>
    <property type="match status" value="1"/>
</dbReference>
<evidence type="ECO:0000256" key="1">
    <source>
        <dbReference type="ARBA" id="ARBA00004496"/>
    </source>
</evidence>
<keyword evidence="3" id="KW-0963">Cytoplasm</keyword>
<dbReference type="SMART" id="SM00591">
    <property type="entry name" value="RWD"/>
    <property type="match status" value="1"/>
</dbReference>
<comment type="subcellular location">
    <subcellularLocation>
        <location evidence="1">Cytoplasm</location>
    </subcellularLocation>
</comment>
<dbReference type="InterPro" id="IPR016135">
    <property type="entry name" value="UBQ-conjugating_enzyme/RWD"/>
</dbReference>
<name>A0ABD2IG17_9BILA</name>
<comment type="similarity">
    <text evidence="2">Belongs to the IMPACT family.</text>
</comment>
<keyword evidence="5" id="KW-0810">Translation regulation</keyword>
<dbReference type="InterPro" id="IPR006575">
    <property type="entry name" value="RWD_dom"/>
</dbReference>
<protein>
    <recommendedName>
        <fullName evidence="7">RWD domain-containing protein</fullName>
    </recommendedName>
</protein>
<reference evidence="8 9" key="1">
    <citation type="submission" date="2024-10" db="EMBL/GenBank/DDBJ databases">
        <authorList>
            <person name="Kim D."/>
        </authorList>
    </citation>
    <scope>NUCLEOTIDE SEQUENCE [LARGE SCALE GENOMIC DNA]</scope>
    <source>
        <strain evidence="8">BH-2024</strain>
    </source>
</reference>
<keyword evidence="4" id="KW-0678">Repressor</keyword>
<dbReference type="PANTHER" id="PTHR16301">
    <property type="entry name" value="IMPACT-RELATED"/>
    <property type="match status" value="1"/>
</dbReference>
<feature type="domain" description="RWD" evidence="7">
    <location>
        <begin position="11"/>
        <end position="103"/>
    </location>
</feature>
<dbReference type="InterPro" id="IPR023582">
    <property type="entry name" value="Impact"/>
</dbReference>
<dbReference type="GO" id="GO:0005737">
    <property type="term" value="C:cytoplasm"/>
    <property type="evidence" value="ECO:0007669"/>
    <property type="project" value="UniProtKB-SubCell"/>
</dbReference>
<keyword evidence="6" id="KW-0346">Stress response</keyword>
<evidence type="ECO:0000256" key="2">
    <source>
        <dbReference type="ARBA" id="ARBA00007665"/>
    </source>
</evidence>
<evidence type="ECO:0000256" key="3">
    <source>
        <dbReference type="ARBA" id="ARBA00022490"/>
    </source>
</evidence>
<evidence type="ECO:0000256" key="5">
    <source>
        <dbReference type="ARBA" id="ARBA00022845"/>
    </source>
</evidence>
<evidence type="ECO:0000259" key="7">
    <source>
        <dbReference type="PROSITE" id="PS50908"/>
    </source>
</evidence>
<gene>
    <name evidence="8" type="ORF">niasHT_039954</name>
</gene>
<dbReference type="InterPro" id="IPR020568">
    <property type="entry name" value="Ribosomal_Su5_D2-typ_SF"/>
</dbReference>
<organism evidence="8 9">
    <name type="scientific">Heterodera trifolii</name>
    <dbReference type="NCBI Taxonomy" id="157864"/>
    <lineage>
        <taxon>Eukaryota</taxon>
        <taxon>Metazoa</taxon>
        <taxon>Ecdysozoa</taxon>
        <taxon>Nematoda</taxon>
        <taxon>Chromadorea</taxon>
        <taxon>Rhabditida</taxon>
        <taxon>Tylenchina</taxon>
        <taxon>Tylenchomorpha</taxon>
        <taxon>Tylenchoidea</taxon>
        <taxon>Heteroderidae</taxon>
        <taxon>Heteroderinae</taxon>
        <taxon>Heterodera</taxon>
    </lineage>
</organism>
<proteinExistence type="inferred from homology"/>
<evidence type="ECO:0000313" key="8">
    <source>
        <dbReference type="EMBL" id="KAL3076465.1"/>
    </source>
</evidence>
<evidence type="ECO:0000256" key="6">
    <source>
        <dbReference type="ARBA" id="ARBA00023016"/>
    </source>
</evidence>
<evidence type="ECO:0000256" key="4">
    <source>
        <dbReference type="ARBA" id="ARBA00022491"/>
    </source>
</evidence>
<sequence>MSASFDDELQLEMQSVEAIFPNEIHIESARQISVKCAAHVQLNLSIPADYPSAPPSVEICAPSVSGEQKRLLLSALDAIVVDYREGPMLYPLIEGALEFFVEHRQRDAEEKDQSGAEEKEPYASADEETCAEFFAGPTIEDRKSKFQAYVAKIESKDQVDFLLAKIKGVGKIARATHNPYAWRLLITPSSKNEQQNAGDQQQRVISLHDCDDDGEHLAGSKLLQLLENMNAHGVLVIVSRYYGGRKLGPDRFKHICNAAREAMLLGGFIKEGKKS</sequence>
<dbReference type="SUPFAM" id="SSF54495">
    <property type="entry name" value="UBC-like"/>
    <property type="match status" value="1"/>
</dbReference>
<keyword evidence="9" id="KW-1185">Reference proteome</keyword>
<dbReference type="InterPro" id="IPR001498">
    <property type="entry name" value="Impact_N"/>
</dbReference>
<dbReference type="AlphaFoldDB" id="A0ABD2IG17"/>
<dbReference type="Pfam" id="PF01205">
    <property type="entry name" value="Impact_N"/>
    <property type="match status" value="1"/>
</dbReference>
<dbReference type="Proteomes" id="UP001620626">
    <property type="component" value="Unassembled WGS sequence"/>
</dbReference>
<dbReference type="Gene3D" id="3.10.110.10">
    <property type="entry name" value="Ubiquitin Conjugating Enzyme"/>
    <property type="match status" value="1"/>
</dbReference>
<accession>A0ABD2IG17</accession>
<evidence type="ECO:0000313" key="9">
    <source>
        <dbReference type="Proteomes" id="UP001620626"/>
    </source>
</evidence>
<dbReference type="Pfam" id="PF05773">
    <property type="entry name" value="RWD"/>
    <property type="match status" value="1"/>
</dbReference>
<dbReference type="GO" id="GO:0006417">
    <property type="term" value="P:regulation of translation"/>
    <property type="evidence" value="ECO:0007669"/>
    <property type="project" value="UniProtKB-KW"/>
</dbReference>
<dbReference type="PROSITE" id="PS50908">
    <property type="entry name" value="RWD"/>
    <property type="match status" value="1"/>
</dbReference>
<dbReference type="InterPro" id="IPR036956">
    <property type="entry name" value="Impact_N_sf"/>
</dbReference>
<dbReference type="SUPFAM" id="SSF54211">
    <property type="entry name" value="Ribosomal protein S5 domain 2-like"/>
    <property type="match status" value="1"/>
</dbReference>
<dbReference type="Gene3D" id="3.30.230.30">
    <property type="entry name" value="Impact, N-terminal domain"/>
    <property type="match status" value="1"/>
</dbReference>
<dbReference type="EMBL" id="JBICBT010001253">
    <property type="protein sequence ID" value="KAL3076465.1"/>
    <property type="molecule type" value="Genomic_DNA"/>
</dbReference>